<feature type="region of interest" description="Disordered" evidence="2">
    <location>
        <begin position="233"/>
        <end position="253"/>
    </location>
</feature>
<dbReference type="InterPro" id="IPR052925">
    <property type="entry name" value="Phage_Integrase-like_Recomb"/>
</dbReference>
<dbReference type="SUPFAM" id="SSF56672">
    <property type="entry name" value="DNA/RNA polymerases"/>
    <property type="match status" value="1"/>
</dbReference>
<protein>
    <submittedName>
        <fullName evidence="5">Uncharacterized protein LOC106180492</fullName>
    </submittedName>
</protein>
<keyword evidence="1" id="KW-0238">DNA-binding</keyword>
<dbReference type="GO" id="GO:0003677">
    <property type="term" value="F:DNA binding"/>
    <property type="evidence" value="ECO:0007669"/>
    <property type="project" value="UniProtKB-KW"/>
</dbReference>
<dbReference type="Gene3D" id="1.10.150.130">
    <property type="match status" value="1"/>
</dbReference>
<dbReference type="OrthoDB" id="6153508at2759"/>
<evidence type="ECO:0000256" key="1">
    <source>
        <dbReference type="ARBA" id="ARBA00023125"/>
    </source>
</evidence>
<dbReference type="PANTHER" id="PTHR34605:SF3">
    <property type="entry name" value="P CELL-TYPE AGGLUTINATION PROTEIN MAP4-LIKE-RELATED"/>
    <property type="match status" value="1"/>
</dbReference>
<dbReference type="AlphaFoldDB" id="A0A1S3KCJ8"/>
<feature type="compositionally biased region" description="Polar residues" evidence="2">
    <location>
        <begin position="234"/>
        <end position="253"/>
    </location>
</feature>
<dbReference type="RefSeq" id="XP_013419981.1">
    <property type="nucleotide sequence ID" value="XM_013564527.1"/>
</dbReference>
<feature type="domain" description="Core-binding (CB)" evidence="3">
    <location>
        <begin position="123"/>
        <end position="205"/>
    </location>
</feature>
<organism evidence="4 5">
    <name type="scientific">Lingula anatina</name>
    <name type="common">Brachiopod</name>
    <name type="synonym">Lingula unguis</name>
    <dbReference type="NCBI Taxonomy" id="7574"/>
    <lineage>
        <taxon>Eukaryota</taxon>
        <taxon>Metazoa</taxon>
        <taxon>Spiralia</taxon>
        <taxon>Lophotrochozoa</taxon>
        <taxon>Brachiopoda</taxon>
        <taxon>Linguliformea</taxon>
        <taxon>Lingulata</taxon>
        <taxon>Lingulida</taxon>
        <taxon>Linguloidea</taxon>
        <taxon>Lingulidae</taxon>
        <taxon>Lingula</taxon>
    </lineage>
</organism>
<feature type="region of interest" description="Disordered" evidence="2">
    <location>
        <begin position="19"/>
        <end position="47"/>
    </location>
</feature>
<name>A0A1S3KCJ8_LINAN</name>
<keyword evidence="4" id="KW-1185">Reference proteome</keyword>
<dbReference type="PANTHER" id="PTHR34605">
    <property type="entry name" value="PHAGE_INTEGRASE DOMAIN-CONTAINING PROTEIN"/>
    <property type="match status" value="1"/>
</dbReference>
<proteinExistence type="predicted"/>
<dbReference type="KEGG" id="lak:106180492"/>
<reference evidence="5" key="1">
    <citation type="submission" date="2025-08" db="UniProtKB">
        <authorList>
            <consortium name="RefSeq"/>
        </authorList>
    </citation>
    <scope>IDENTIFICATION</scope>
    <source>
        <tissue evidence="5">Gonads</tissue>
    </source>
</reference>
<accession>A0A1S3KCJ8</accession>
<evidence type="ECO:0000259" key="3">
    <source>
        <dbReference type="PROSITE" id="PS51900"/>
    </source>
</evidence>
<dbReference type="GeneID" id="106180492"/>
<feature type="region of interest" description="Disordered" evidence="2">
    <location>
        <begin position="75"/>
        <end position="124"/>
    </location>
</feature>
<dbReference type="InterPro" id="IPR044068">
    <property type="entry name" value="CB"/>
</dbReference>
<feature type="compositionally biased region" description="Polar residues" evidence="2">
    <location>
        <begin position="114"/>
        <end position="124"/>
    </location>
</feature>
<dbReference type="PROSITE" id="PS51900">
    <property type="entry name" value="CB"/>
    <property type="match status" value="1"/>
</dbReference>
<dbReference type="SUPFAM" id="SSF47823">
    <property type="entry name" value="lambda integrase-like, N-terminal domain"/>
    <property type="match status" value="1"/>
</dbReference>
<feature type="compositionally biased region" description="Polar residues" evidence="2">
    <location>
        <begin position="95"/>
        <end position="104"/>
    </location>
</feature>
<evidence type="ECO:0000256" key="2">
    <source>
        <dbReference type="SAM" id="MobiDB-lite"/>
    </source>
</evidence>
<dbReference type="InterPro" id="IPR043502">
    <property type="entry name" value="DNA/RNA_pol_sf"/>
</dbReference>
<dbReference type="InterPro" id="IPR010998">
    <property type="entry name" value="Integrase_recombinase_N"/>
</dbReference>
<evidence type="ECO:0000313" key="5">
    <source>
        <dbReference type="RefSeq" id="XP_013419981.1"/>
    </source>
</evidence>
<evidence type="ECO:0000313" key="4">
    <source>
        <dbReference type="Proteomes" id="UP000085678"/>
    </source>
</evidence>
<dbReference type="InParanoid" id="A0A1S3KCJ8"/>
<sequence>MDKLAVRINLLIPVDMPPTRRSRVSARATPVAPRGRPARASKTNSRQEMAIQNLEAAIDYDKLADKVAQRLMAAQQNTPPTPTETPTFEPQPGPSSSQDEQPSAGSFLMGTMAGPSTNPNTQNSDSDVIQQLLKASLAPNTRKMYGRVLTNFNTYHKQKYAKPAEYPLDQQILAGYISHLFQQKYQAATIVSYISVLSFVHKMDNLPDPTNSFFVKQLLKGVKNTCKAPDTRLPITTNRLGNSPSPFVPNTTRGPPLDIAESTILKEYATTTTAYTGILASNANNSTLSSSAEEKIITTQNKTLQALPTPIKAKLLERYLHGYDEINKKYLIEGFNKGFALGIQGTVNPNHAKNHKSLSKAKIDKEIQLGRIMGPFNEPLENSVIFPLGLIPKKEANKFRLIHDLSHPEEKSINSYIPETFSRVQYENIENVISLVIKFGKHALMSIADIADAFRLIPKHLHQIINS</sequence>
<dbReference type="Proteomes" id="UP000085678">
    <property type="component" value="Unplaced"/>
</dbReference>
<gene>
    <name evidence="5" type="primary">LOC106180492</name>
</gene>
<feature type="compositionally biased region" description="Pro residues" evidence="2">
    <location>
        <begin position="79"/>
        <end position="93"/>
    </location>
</feature>